<dbReference type="SUPFAM" id="SSF50447">
    <property type="entry name" value="Translation proteins"/>
    <property type="match status" value="1"/>
</dbReference>
<evidence type="ECO:0000256" key="8">
    <source>
        <dbReference type="RuleBase" id="RU003906"/>
    </source>
</evidence>
<dbReference type="InterPro" id="IPR000597">
    <property type="entry name" value="Ribosomal_uL3"/>
</dbReference>
<dbReference type="InterPro" id="IPR009000">
    <property type="entry name" value="Transl_B-barrel_sf"/>
</dbReference>
<sequence>MKFILGKKIEMSQMFDEKGNVVPVTLITAGPCIILQKKTKDKEGYDSLQIGFIKIEKKNKIKKSMKGKEYRYIKEARIEDDGNIGDEINVSIFKEGDKVNISATSKGKGFQGGVKRHGFHGRNATHGAKHEERQIGSVGQRFPQHVIKGRKMPGRMGFERVTVKNLKIAKIDVENNILALKGAIPGYRGTLLEIRG</sequence>
<organism evidence="9 10">
    <name type="scientific">Candidatus Staskawiczbacteria bacterium RIFCSPHIGHO2_01_FULL_34_27</name>
    <dbReference type="NCBI Taxonomy" id="1802199"/>
    <lineage>
        <taxon>Bacteria</taxon>
        <taxon>Candidatus Staskawicziibacteriota</taxon>
    </lineage>
</organism>
<dbReference type="NCBIfam" id="TIGR03625">
    <property type="entry name" value="L3_bact"/>
    <property type="match status" value="1"/>
</dbReference>
<dbReference type="InterPro" id="IPR019927">
    <property type="entry name" value="Ribosomal_uL3_bac/org-type"/>
</dbReference>
<accession>A0A1G2HIQ4</accession>
<evidence type="ECO:0000256" key="3">
    <source>
        <dbReference type="ARBA" id="ARBA00022884"/>
    </source>
</evidence>
<dbReference type="InterPro" id="IPR019926">
    <property type="entry name" value="Ribosomal_uL3_CS"/>
</dbReference>
<evidence type="ECO:0000313" key="9">
    <source>
        <dbReference type="EMBL" id="OGZ62384.1"/>
    </source>
</evidence>
<dbReference type="AlphaFoldDB" id="A0A1G2HIQ4"/>
<keyword evidence="3 8" id="KW-0694">RNA-binding</keyword>
<dbReference type="Gene3D" id="2.40.30.10">
    <property type="entry name" value="Translation factors"/>
    <property type="match status" value="2"/>
</dbReference>
<evidence type="ECO:0000256" key="6">
    <source>
        <dbReference type="NCBIfam" id="TIGR03625"/>
    </source>
</evidence>
<dbReference type="GO" id="GO:0003735">
    <property type="term" value="F:structural constituent of ribosome"/>
    <property type="evidence" value="ECO:0007669"/>
    <property type="project" value="UniProtKB-UniRule"/>
</dbReference>
<keyword evidence="5 7" id="KW-0687">Ribonucleoprotein</keyword>
<comment type="subunit">
    <text evidence="8">Part of the 50S ribosomal subunit. Forms a cluster with proteins L14 and L19.</text>
</comment>
<dbReference type="FunFam" id="2.40.30.10:FF:000004">
    <property type="entry name" value="50S ribosomal protein L3"/>
    <property type="match status" value="1"/>
</dbReference>
<evidence type="ECO:0000256" key="1">
    <source>
        <dbReference type="ARBA" id="ARBA00006540"/>
    </source>
</evidence>
<evidence type="ECO:0000256" key="5">
    <source>
        <dbReference type="ARBA" id="ARBA00023274"/>
    </source>
</evidence>
<dbReference type="GO" id="GO:0022625">
    <property type="term" value="C:cytosolic large ribosomal subunit"/>
    <property type="evidence" value="ECO:0007669"/>
    <property type="project" value="TreeGrafter"/>
</dbReference>
<comment type="caution">
    <text evidence="9">The sequence shown here is derived from an EMBL/GenBank/DDBJ whole genome shotgun (WGS) entry which is preliminary data.</text>
</comment>
<reference evidence="9 10" key="1">
    <citation type="journal article" date="2016" name="Nat. Commun.">
        <title>Thousands of microbial genomes shed light on interconnected biogeochemical processes in an aquifer system.</title>
        <authorList>
            <person name="Anantharaman K."/>
            <person name="Brown C.T."/>
            <person name="Hug L.A."/>
            <person name="Sharon I."/>
            <person name="Castelle C.J."/>
            <person name="Probst A.J."/>
            <person name="Thomas B.C."/>
            <person name="Singh A."/>
            <person name="Wilkins M.J."/>
            <person name="Karaoz U."/>
            <person name="Brodie E.L."/>
            <person name="Williams K.H."/>
            <person name="Hubbard S.S."/>
            <person name="Banfield J.F."/>
        </authorList>
    </citation>
    <scope>NUCLEOTIDE SEQUENCE [LARGE SCALE GENOMIC DNA]</scope>
</reference>
<evidence type="ECO:0000256" key="7">
    <source>
        <dbReference type="RuleBase" id="RU003905"/>
    </source>
</evidence>
<gene>
    <name evidence="9" type="ORF">A2639_00905</name>
</gene>
<proteinExistence type="inferred from homology"/>
<dbReference type="PANTHER" id="PTHR11229:SF16">
    <property type="entry name" value="LARGE RIBOSOMAL SUBUNIT PROTEIN UL3C"/>
    <property type="match status" value="1"/>
</dbReference>
<evidence type="ECO:0000256" key="2">
    <source>
        <dbReference type="ARBA" id="ARBA00022730"/>
    </source>
</evidence>
<comment type="function">
    <text evidence="8">One of the primary rRNA binding proteins, it binds directly near the 3'-end of the 23S rRNA, where it nucleates assembly of the 50S subunit.</text>
</comment>
<comment type="similarity">
    <text evidence="1 7">Belongs to the universal ribosomal protein uL3 family.</text>
</comment>
<keyword evidence="4 7" id="KW-0689">Ribosomal protein</keyword>
<keyword evidence="2 8" id="KW-0699">rRNA-binding</keyword>
<dbReference type="PANTHER" id="PTHR11229">
    <property type="entry name" value="50S RIBOSOMAL PROTEIN L3"/>
    <property type="match status" value="1"/>
</dbReference>
<dbReference type="PROSITE" id="PS00474">
    <property type="entry name" value="RIBOSOMAL_L3"/>
    <property type="match status" value="1"/>
</dbReference>
<dbReference type="Pfam" id="PF00297">
    <property type="entry name" value="Ribosomal_L3"/>
    <property type="match status" value="1"/>
</dbReference>
<evidence type="ECO:0000256" key="4">
    <source>
        <dbReference type="ARBA" id="ARBA00022980"/>
    </source>
</evidence>
<dbReference type="Proteomes" id="UP000178991">
    <property type="component" value="Unassembled WGS sequence"/>
</dbReference>
<protein>
    <recommendedName>
        <fullName evidence="6 8">50S ribosomal protein L3</fullName>
    </recommendedName>
</protein>
<dbReference type="GO" id="GO:0019843">
    <property type="term" value="F:rRNA binding"/>
    <property type="evidence" value="ECO:0007669"/>
    <property type="project" value="UniProtKB-KW"/>
</dbReference>
<name>A0A1G2HIQ4_9BACT</name>
<dbReference type="GO" id="GO:0006412">
    <property type="term" value="P:translation"/>
    <property type="evidence" value="ECO:0007669"/>
    <property type="project" value="UniProtKB-UniRule"/>
</dbReference>
<evidence type="ECO:0000313" key="10">
    <source>
        <dbReference type="Proteomes" id="UP000178991"/>
    </source>
</evidence>
<dbReference type="EMBL" id="MHOL01000022">
    <property type="protein sequence ID" value="OGZ62384.1"/>
    <property type="molecule type" value="Genomic_DNA"/>
</dbReference>